<dbReference type="InterPro" id="IPR051317">
    <property type="entry name" value="Gfo/Idh/MocA_oxidoreduct"/>
</dbReference>
<dbReference type="PANTHER" id="PTHR43708:SF5">
    <property type="entry name" value="CONSERVED EXPRESSED OXIDOREDUCTASE (EUROFUNG)-RELATED"/>
    <property type="match status" value="1"/>
</dbReference>
<dbReference type="Pfam" id="PF01408">
    <property type="entry name" value="GFO_IDH_MocA"/>
    <property type="match status" value="1"/>
</dbReference>
<proteinExistence type="inferred from homology"/>
<protein>
    <submittedName>
        <fullName evidence="4">Gfo/Idh/MocA family oxidoreductase</fullName>
    </submittedName>
</protein>
<evidence type="ECO:0000259" key="3">
    <source>
        <dbReference type="Pfam" id="PF01408"/>
    </source>
</evidence>
<keyword evidence="5" id="KW-1185">Reference proteome</keyword>
<accession>A0ABY7M2F6</accession>
<feature type="domain" description="Gfo/Idh/MocA-like oxidoreductase N-terminal" evidence="3">
    <location>
        <begin position="6"/>
        <end position="101"/>
    </location>
</feature>
<dbReference type="Gene3D" id="3.30.360.10">
    <property type="entry name" value="Dihydrodipicolinate Reductase, domain 2"/>
    <property type="match status" value="1"/>
</dbReference>
<dbReference type="RefSeq" id="WP_270055387.1">
    <property type="nucleotide sequence ID" value="NZ_CP115149.1"/>
</dbReference>
<dbReference type="SUPFAM" id="SSF51735">
    <property type="entry name" value="NAD(P)-binding Rossmann-fold domains"/>
    <property type="match status" value="1"/>
</dbReference>
<sequence>MAEGRIRIGVAGAGRAFERLYRPALRMVPALELAAVADPRPVEVDGVRRWPSLEAMLAAEPLQGVLVLTPPAFNGALVAGSLTAGLHVLCEKPAAVRPAELADWPAEGLHRFSGAYTRRAWPAHLRARRRGGRAWTFELETNAAAWGAATCETVSRDLLPHAIDLAEWVTGGRIARVRGVRGDGRALSGVFELEDGAEFRWRVAHGDRYRERLACAGRTAARRPGRLHWLERFQTPRDVAGVREVLRAWARFVAGGERPALLADAATVRRHAAILETVEREAHGA</sequence>
<organism evidence="4 5">
    <name type="scientific">Tepidiforma flava</name>
    <dbReference type="NCBI Taxonomy" id="3004094"/>
    <lineage>
        <taxon>Bacteria</taxon>
        <taxon>Bacillati</taxon>
        <taxon>Chloroflexota</taxon>
        <taxon>Tepidiformia</taxon>
        <taxon>Tepidiformales</taxon>
        <taxon>Tepidiformaceae</taxon>
        <taxon>Tepidiforma</taxon>
    </lineage>
</organism>
<reference evidence="4 5" key="1">
    <citation type="journal article" date="2023" name="ISME J.">
        <title>Thermophilic Dehalococcoidia with unusual traits shed light on an unexpected past.</title>
        <authorList>
            <person name="Palmer M."/>
            <person name="Covington J.K."/>
            <person name="Zhou E.M."/>
            <person name="Thomas S.C."/>
            <person name="Habib N."/>
            <person name="Seymour C.O."/>
            <person name="Lai D."/>
            <person name="Johnston J."/>
            <person name="Hashimi A."/>
            <person name="Jiao J.Y."/>
            <person name="Muok A.R."/>
            <person name="Liu L."/>
            <person name="Xian W.D."/>
            <person name="Zhi X.Y."/>
            <person name="Li M.M."/>
            <person name="Silva L.P."/>
            <person name="Bowen B.P."/>
            <person name="Louie K."/>
            <person name="Briegel A."/>
            <person name="Pett-Ridge J."/>
            <person name="Weber P.K."/>
            <person name="Tocheva E.I."/>
            <person name="Woyke T."/>
            <person name="Northen T.R."/>
            <person name="Mayali X."/>
            <person name="Li W.J."/>
            <person name="Hedlund B.P."/>
        </authorList>
    </citation>
    <scope>NUCLEOTIDE SEQUENCE [LARGE SCALE GENOMIC DNA]</scope>
    <source>
        <strain evidence="4 5">YIM 72310</strain>
    </source>
</reference>
<dbReference type="InterPro" id="IPR036291">
    <property type="entry name" value="NAD(P)-bd_dom_sf"/>
</dbReference>
<name>A0ABY7M2F6_9CHLR</name>
<gene>
    <name evidence="4" type="ORF">O0235_08630</name>
</gene>
<dbReference type="EMBL" id="CP115149">
    <property type="protein sequence ID" value="WBL34859.1"/>
    <property type="molecule type" value="Genomic_DNA"/>
</dbReference>
<dbReference type="Proteomes" id="UP001212803">
    <property type="component" value="Chromosome"/>
</dbReference>
<evidence type="ECO:0000256" key="2">
    <source>
        <dbReference type="ARBA" id="ARBA00023002"/>
    </source>
</evidence>
<evidence type="ECO:0000313" key="4">
    <source>
        <dbReference type="EMBL" id="WBL34859.1"/>
    </source>
</evidence>
<dbReference type="Gene3D" id="3.40.50.720">
    <property type="entry name" value="NAD(P)-binding Rossmann-like Domain"/>
    <property type="match status" value="1"/>
</dbReference>
<evidence type="ECO:0000256" key="1">
    <source>
        <dbReference type="ARBA" id="ARBA00010928"/>
    </source>
</evidence>
<keyword evidence="2" id="KW-0560">Oxidoreductase</keyword>
<comment type="similarity">
    <text evidence="1">Belongs to the Gfo/Idh/MocA family.</text>
</comment>
<evidence type="ECO:0000313" key="5">
    <source>
        <dbReference type="Proteomes" id="UP001212803"/>
    </source>
</evidence>
<dbReference type="InterPro" id="IPR000683">
    <property type="entry name" value="Gfo/Idh/MocA-like_OxRdtase_N"/>
</dbReference>
<dbReference type="PANTHER" id="PTHR43708">
    <property type="entry name" value="CONSERVED EXPRESSED OXIDOREDUCTASE (EUROFUNG)"/>
    <property type="match status" value="1"/>
</dbReference>